<gene>
    <name evidence="1" type="ORF">CLOLEP_02414</name>
</gene>
<proteinExistence type="predicted"/>
<comment type="caution">
    <text evidence="1">The sequence shown here is derived from an EMBL/GenBank/DDBJ whole genome shotgun (WGS) entry which is preliminary data.</text>
</comment>
<dbReference type="HOGENOM" id="CLU_3326577_0_0_9"/>
<reference evidence="1 2" key="2">
    <citation type="submission" date="2007-08" db="EMBL/GenBank/DDBJ databases">
        <authorList>
            <person name="Fulton L."/>
            <person name="Clifton S."/>
            <person name="Fulton B."/>
            <person name="Xu J."/>
            <person name="Minx P."/>
            <person name="Pepin K.H."/>
            <person name="Johnson M."/>
            <person name="Thiruvilangam P."/>
            <person name="Bhonagiri V."/>
            <person name="Nash W.E."/>
            <person name="Wang C."/>
            <person name="Mardis E.R."/>
            <person name="Wilson R.K."/>
        </authorList>
    </citation>
    <scope>NUCLEOTIDE SEQUENCE [LARGE SCALE GENOMIC DNA]</scope>
    <source>
        <strain evidence="1 2">DSM 753</strain>
    </source>
</reference>
<organism evidence="1 2">
    <name type="scientific">[Clostridium] leptum DSM 753</name>
    <dbReference type="NCBI Taxonomy" id="428125"/>
    <lineage>
        <taxon>Bacteria</taxon>
        <taxon>Bacillati</taxon>
        <taxon>Bacillota</taxon>
        <taxon>Clostridia</taxon>
        <taxon>Eubacteriales</taxon>
        <taxon>Oscillospiraceae</taxon>
        <taxon>Oscillospiraceae incertae sedis</taxon>
    </lineage>
</organism>
<dbReference type="AlphaFoldDB" id="A7VV08"/>
<evidence type="ECO:0000313" key="1">
    <source>
        <dbReference type="EMBL" id="EDO60809.1"/>
    </source>
</evidence>
<accession>A7VV08</accession>
<protein>
    <submittedName>
        <fullName evidence="1">Uncharacterized protein</fullName>
    </submittedName>
</protein>
<evidence type="ECO:0000313" key="2">
    <source>
        <dbReference type="Proteomes" id="UP000003490"/>
    </source>
</evidence>
<dbReference type="EMBL" id="ABCB02000019">
    <property type="protein sequence ID" value="EDO60809.1"/>
    <property type="molecule type" value="Genomic_DNA"/>
</dbReference>
<reference evidence="1 2" key="1">
    <citation type="submission" date="2007-08" db="EMBL/GenBank/DDBJ databases">
        <title>Draft genome sequence of Clostridium leptum (DSM 753).</title>
        <authorList>
            <person name="Sudarsanam P."/>
            <person name="Ley R."/>
            <person name="Guruge J."/>
            <person name="Turnbaugh P.J."/>
            <person name="Mahowald M."/>
            <person name="Liep D."/>
            <person name="Gordon J."/>
        </authorList>
    </citation>
    <scope>NUCLEOTIDE SEQUENCE [LARGE SCALE GENOMIC DNA]</scope>
    <source>
        <strain evidence="1 2">DSM 753</strain>
    </source>
</reference>
<dbReference type="Proteomes" id="UP000003490">
    <property type="component" value="Unassembled WGS sequence"/>
</dbReference>
<sequence length="38" mass="4253">MKSHANFSFKFKTAKKASALDDPLTMPPTGNQRKELLC</sequence>
<name>A7VV08_9FIRM</name>